<keyword evidence="2" id="KW-0378">Hydrolase</keyword>
<dbReference type="PIRSF" id="PIRSF001227">
    <property type="entry name" value="Pen_acylase"/>
    <property type="match status" value="1"/>
</dbReference>
<evidence type="ECO:0000256" key="2">
    <source>
        <dbReference type="ARBA" id="ARBA00022801"/>
    </source>
</evidence>
<dbReference type="GO" id="GO:0016811">
    <property type="term" value="F:hydrolase activity, acting on carbon-nitrogen (but not peptide) bonds, in linear amides"/>
    <property type="evidence" value="ECO:0007669"/>
    <property type="project" value="InterPro"/>
</dbReference>
<protein>
    <submittedName>
        <fullName evidence="7">Penicillin amidase</fullName>
    </submittedName>
</protein>
<feature type="active site" description="Nucleophile" evidence="4">
    <location>
        <position position="255"/>
    </location>
</feature>
<comment type="similarity">
    <text evidence="1">Belongs to the peptidase S45 family.</text>
</comment>
<dbReference type="Proteomes" id="UP000317557">
    <property type="component" value="Unassembled WGS sequence"/>
</dbReference>
<feature type="transmembrane region" description="Helical" evidence="6">
    <location>
        <begin position="7"/>
        <end position="27"/>
    </location>
</feature>
<keyword evidence="6" id="KW-0472">Membrane</keyword>
<dbReference type="OrthoDB" id="9759796at2"/>
<organism evidence="7 8">
    <name type="scientific">Gracilimonas mengyeensis</name>
    <dbReference type="NCBI Taxonomy" id="1302730"/>
    <lineage>
        <taxon>Bacteria</taxon>
        <taxon>Pseudomonadati</taxon>
        <taxon>Balneolota</taxon>
        <taxon>Balneolia</taxon>
        <taxon>Balneolales</taxon>
        <taxon>Balneolaceae</taxon>
        <taxon>Gracilimonas</taxon>
    </lineage>
</organism>
<feature type="binding site" evidence="5">
    <location>
        <position position="330"/>
    </location>
    <ligand>
        <name>Ca(2+)</name>
        <dbReference type="ChEBI" id="CHEBI:29108"/>
    </ligand>
</feature>
<gene>
    <name evidence="7" type="ORF">SAMN06265219_12225</name>
</gene>
<name>A0A521FLP9_9BACT</name>
<feature type="binding site" evidence="5">
    <location>
        <position position="190"/>
    </location>
    <ligand>
        <name>Ca(2+)</name>
        <dbReference type="ChEBI" id="CHEBI:29108"/>
    </ligand>
</feature>
<dbReference type="CDD" id="cd03747">
    <property type="entry name" value="Ntn_PGA_like"/>
    <property type="match status" value="1"/>
</dbReference>
<proteinExistence type="inferred from homology"/>
<dbReference type="PANTHER" id="PTHR34218:SF4">
    <property type="entry name" value="ACYL-HOMOSERINE LACTONE ACYLASE QUIP"/>
    <property type="match status" value="1"/>
</dbReference>
<dbReference type="Pfam" id="PF01804">
    <property type="entry name" value="Penicil_amidase"/>
    <property type="match status" value="1"/>
</dbReference>
<keyword evidence="5" id="KW-0106">Calcium</keyword>
<dbReference type="InterPro" id="IPR043147">
    <property type="entry name" value="Penicillin_amidase_A-knob"/>
</dbReference>
<dbReference type="InterPro" id="IPR043146">
    <property type="entry name" value="Penicillin_amidase_N_B-knob"/>
</dbReference>
<dbReference type="GO" id="GO:0017000">
    <property type="term" value="P:antibiotic biosynthetic process"/>
    <property type="evidence" value="ECO:0007669"/>
    <property type="project" value="InterPro"/>
</dbReference>
<evidence type="ECO:0000256" key="5">
    <source>
        <dbReference type="PIRSR" id="PIRSR001227-2"/>
    </source>
</evidence>
<dbReference type="Gene3D" id="2.30.120.10">
    <property type="match status" value="1"/>
</dbReference>
<dbReference type="EMBL" id="FXTP01000022">
    <property type="protein sequence ID" value="SMO97046.1"/>
    <property type="molecule type" value="Genomic_DNA"/>
</dbReference>
<keyword evidence="6" id="KW-1133">Transmembrane helix</keyword>
<dbReference type="InterPro" id="IPR002692">
    <property type="entry name" value="S45"/>
</dbReference>
<reference evidence="7 8" key="1">
    <citation type="submission" date="2017-05" db="EMBL/GenBank/DDBJ databases">
        <authorList>
            <person name="Varghese N."/>
            <person name="Submissions S."/>
        </authorList>
    </citation>
    <scope>NUCLEOTIDE SEQUENCE [LARGE SCALE GENOMIC DNA]</scope>
    <source>
        <strain evidence="7 8">DSM 21985</strain>
    </source>
</reference>
<dbReference type="AlphaFoldDB" id="A0A521FLP9"/>
<dbReference type="InterPro" id="IPR029055">
    <property type="entry name" value="Ntn_hydrolases_N"/>
</dbReference>
<evidence type="ECO:0000256" key="4">
    <source>
        <dbReference type="PIRSR" id="PIRSR001227-1"/>
    </source>
</evidence>
<sequence length="818" mass="93543">MNTIVKFLIFLLILIIGFAGLAFYWTFYKPLPEYEATIPLEELNEEVDVFWDNYGTPHIYANQEADLYFALGYIHAQDRLWQMTLSQIAAEGRFAEFFGNDEELIQLDKYQRTIGIWKIAEQLEKELNEEELAILEAYSSGVNRFIDENSNRLPVQFALADMEPLRWNPVRTLAVSRLMAWELNMSWWSEITYGYLRDNLPPEYFQDLQLEFPDDAPTTLNEGETRGLTASLMPMLQQEVDRRNMLEIEGTRVGSNGWVVDGSKTDSGYPLLAGDPHLGLDMPGKWYEVHLNLNGNDVSGATIAGVPAVIIGQNDEMAWSFTSIMSDDTDFFVEQVDPEDRGRVVSDSLNDSTAVYQPFTKEREIIKVKEADDQSFEIRYTKHGPVISDIYPAPELTDDKVISMQWTGHQLTNEMRTLYQINWAENFQEFKEALPTYGVPGLNLFYGDVEGNIAMYSVAKLPKRSGNPITLREGWAPEQDWQGFIPFDEMPKVINPEDGWIANANNKITTDSYPHYIATFWEPPSRIERIEEMLTANQIVNTNDFQELQNDTYSSFAAKLTPRILNIIKNQNAYDFSMPVSYLENWNFEYGLKSTAASIFDVFFLKLTENTLKDELGETAYTNFIHYQTIPVRTLTSLIETESVLFDDVTTQQVETKNEIVIQSMQDAILFLSDSLGSEPFEWRWEQLHTLTLSPPLFGRAASDPEAPTALKMIVDNVLSHGPYDVPGHGMSVNNGQYLWNNPFNMVLGPSIRRISDLSDMSRSMSILPTGQSGNPLSEHYGDQTELWLTGQYRWLYQDTTANTATDFRKMRLIPTSN</sequence>
<dbReference type="InterPro" id="IPR014395">
    <property type="entry name" value="Pen/GL7ACA/AHL_acylase"/>
</dbReference>
<keyword evidence="3" id="KW-0865">Zymogen</keyword>
<dbReference type="RefSeq" id="WP_142456277.1">
    <property type="nucleotide sequence ID" value="NZ_FXTP01000022.1"/>
</dbReference>
<evidence type="ECO:0000313" key="7">
    <source>
        <dbReference type="EMBL" id="SMO97046.1"/>
    </source>
</evidence>
<evidence type="ECO:0000256" key="3">
    <source>
        <dbReference type="ARBA" id="ARBA00023145"/>
    </source>
</evidence>
<keyword evidence="5" id="KW-0479">Metal-binding</keyword>
<feature type="binding site" evidence="5">
    <location>
        <position position="327"/>
    </location>
    <ligand>
        <name>Ca(2+)</name>
        <dbReference type="ChEBI" id="CHEBI:29108"/>
    </ligand>
</feature>
<dbReference type="SUPFAM" id="SSF56235">
    <property type="entry name" value="N-terminal nucleophile aminohydrolases (Ntn hydrolases)"/>
    <property type="match status" value="1"/>
</dbReference>
<keyword evidence="6" id="KW-0812">Transmembrane</keyword>
<comment type="cofactor">
    <cofactor evidence="5">
        <name>Ca(2+)</name>
        <dbReference type="ChEBI" id="CHEBI:29108"/>
    </cofactor>
    <text evidence="5">Binds 1 Ca(2+) ion per dimer.</text>
</comment>
<dbReference type="Gene3D" id="1.10.1400.10">
    <property type="match status" value="1"/>
</dbReference>
<dbReference type="InterPro" id="IPR023343">
    <property type="entry name" value="Penicillin_amidase_dom1"/>
</dbReference>
<evidence type="ECO:0000313" key="8">
    <source>
        <dbReference type="Proteomes" id="UP000317557"/>
    </source>
</evidence>
<dbReference type="PANTHER" id="PTHR34218">
    <property type="entry name" value="PEPTIDASE S45 PENICILLIN AMIDASE"/>
    <property type="match status" value="1"/>
</dbReference>
<dbReference type="Gene3D" id="3.60.20.10">
    <property type="entry name" value="Glutamine Phosphoribosylpyrophosphate, subunit 1, domain 1"/>
    <property type="match status" value="1"/>
</dbReference>
<dbReference type="GO" id="GO:0046872">
    <property type="term" value="F:metal ion binding"/>
    <property type="evidence" value="ECO:0007669"/>
    <property type="project" value="UniProtKB-KW"/>
</dbReference>
<dbReference type="Gene3D" id="1.10.439.10">
    <property type="entry name" value="Penicillin Amidohydrolase, domain 1"/>
    <property type="match status" value="1"/>
</dbReference>
<accession>A0A521FLP9</accession>
<evidence type="ECO:0000256" key="1">
    <source>
        <dbReference type="ARBA" id="ARBA00006586"/>
    </source>
</evidence>
<keyword evidence="8" id="KW-1185">Reference proteome</keyword>
<evidence type="ECO:0000256" key="6">
    <source>
        <dbReference type="SAM" id="Phobius"/>
    </source>
</evidence>